<gene>
    <name evidence="1" type="ORF">SAMN05421676_11214</name>
</gene>
<proteinExistence type="predicted"/>
<protein>
    <submittedName>
        <fullName evidence="1">Uncharacterized protein</fullName>
    </submittedName>
</protein>
<name>A0A1I0ID65_9BACI</name>
<reference evidence="2" key="1">
    <citation type="submission" date="2016-10" db="EMBL/GenBank/DDBJ databases">
        <authorList>
            <person name="Varghese N."/>
            <person name="Submissions S."/>
        </authorList>
    </citation>
    <scope>NUCLEOTIDE SEQUENCE [LARGE SCALE GENOMIC DNA]</scope>
    <source>
        <strain evidence="2">CGMCC 1.3566</strain>
    </source>
</reference>
<organism evidence="1 2">
    <name type="scientific">Salinibacillus kushneri</name>
    <dbReference type="NCBI Taxonomy" id="237682"/>
    <lineage>
        <taxon>Bacteria</taxon>
        <taxon>Bacillati</taxon>
        <taxon>Bacillota</taxon>
        <taxon>Bacilli</taxon>
        <taxon>Bacillales</taxon>
        <taxon>Bacillaceae</taxon>
        <taxon>Salinibacillus</taxon>
    </lineage>
</organism>
<dbReference type="Proteomes" id="UP000199095">
    <property type="component" value="Unassembled WGS sequence"/>
</dbReference>
<dbReference type="STRING" id="237682.SAMN05421676_11214"/>
<dbReference type="EMBL" id="FOHJ01000012">
    <property type="protein sequence ID" value="SET94782.1"/>
    <property type="molecule type" value="Genomic_DNA"/>
</dbReference>
<keyword evidence="2" id="KW-1185">Reference proteome</keyword>
<evidence type="ECO:0000313" key="1">
    <source>
        <dbReference type="EMBL" id="SET94782.1"/>
    </source>
</evidence>
<evidence type="ECO:0000313" key="2">
    <source>
        <dbReference type="Proteomes" id="UP000199095"/>
    </source>
</evidence>
<sequence>MKVKMNTETVYKGKRRIPGETYDVDTFVGKQWIKKKVATEVKGPAKKTSKESKK</sequence>
<dbReference type="AlphaFoldDB" id="A0A1I0ID65"/>
<accession>A0A1I0ID65</accession>